<comment type="caution">
    <text evidence="1">The sequence shown here is derived from an EMBL/GenBank/DDBJ whole genome shotgun (WGS) entry which is preliminary data.</text>
</comment>
<proteinExistence type="predicted"/>
<gene>
    <name evidence="1" type="ORF">PAMC26510_06050</name>
</gene>
<sequence>MAQETFKLHQGDQAAARGYCGCGIHRLPVWMLNWRPEAFRGKARR</sequence>
<name>A0A242N6N6_CABSO</name>
<protein>
    <submittedName>
        <fullName evidence="1">Uncharacterized protein</fullName>
    </submittedName>
</protein>
<accession>A0A242N6N6</accession>
<evidence type="ECO:0000313" key="1">
    <source>
        <dbReference type="EMBL" id="OTP79242.1"/>
    </source>
</evidence>
<reference evidence="1 2" key="1">
    <citation type="submission" date="2017-03" db="EMBL/GenBank/DDBJ databases">
        <title>Genome analysis of strain PAMC 26510.</title>
        <authorList>
            <person name="Oh H.-M."/>
            <person name="Yang J.-A."/>
        </authorList>
    </citation>
    <scope>NUCLEOTIDE SEQUENCE [LARGE SCALE GENOMIC DNA]</scope>
    <source>
        <strain evidence="1 2">PAMC 26510</strain>
    </source>
</reference>
<organism evidence="1 2">
    <name type="scientific">Caballeronia sordidicola</name>
    <name type="common">Burkholderia sordidicola</name>
    <dbReference type="NCBI Taxonomy" id="196367"/>
    <lineage>
        <taxon>Bacteria</taxon>
        <taxon>Pseudomonadati</taxon>
        <taxon>Pseudomonadota</taxon>
        <taxon>Betaproteobacteria</taxon>
        <taxon>Burkholderiales</taxon>
        <taxon>Burkholderiaceae</taxon>
        <taxon>Caballeronia</taxon>
    </lineage>
</organism>
<dbReference type="EMBL" id="NBTY01000032">
    <property type="protein sequence ID" value="OTP79242.1"/>
    <property type="molecule type" value="Genomic_DNA"/>
</dbReference>
<dbReference type="AlphaFoldDB" id="A0A242N6N6"/>
<dbReference type="Proteomes" id="UP000194546">
    <property type="component" value="Unassembled WGS sequence"/>
</dbReference>
<evidence type="ECO:0000313" key="2">
    <source>
        <dbReference type="Proteomes" id="UP000194546"/>
    </source>
</evidence>